<dbReference type="Proteomes" id="UP000801428">
    <property type="component" value="Unassembled WGS sequence"/>
</dbReference>
<dbReference type="GO" id="GO:0004497">
    <property type="term" value="F:monooxygenase activity"/>
    <property type="evidence" value="ECO:0007669"/>
    <property type="project" value="UniProtKB-KW"/>
</dbReference>
<protein>
    <recommendedName>
        <fullName evidence="11">Cytochrome P450 monooxygenase</fullName>
    </recommendedName>
</protein>
<evidence type="ECO:0000256" key="8">
    <source>
        <dbReference type="SAM" id="Phobius"/>
    </source>
</evidence>
<dbReference type="InterPro" id="IPR050121">
    <property type="entry name" value="Cytochrome_P450_monoxygenase"/>
</dbReference>
<dbReference type="GO" id="GO:0016705">
    <property type="term" value="F:oxidoreductase activity, acting on paired donors, with incorporation or reduction of molecular oxygen"/>
    <property type="evidence" value="ECO:0007669"/>
    <property type="project" value="InterPro"/>
</dbReference>
<sequence>MDKQSVDGMLFLKAQNGYQLITISSLLLSLIATYLIAQCIYLLIFHSLADIPGPKLCAVSRIPYWLATIQGRDVKWLHQLHLKYGPVVRFGPTDLSYSKAEAWKDIHGHNKGRLENFKAPEFSVQPANGVPSMLNANFEDHARVRRLFSPAFSDRALKKQETLFKNYVNKLLLNLSHVSESSGCAEMTQLFNFTTFDIMGDLCFGRSLGLLEKNKLNPWVQSVFESLKMLPFASIIAYYPLLDSIFTRYEPKWVTEQRRIHCQFSADRVDQRLKEGSERPDIWNLIVLAKDTENALSTEEMHSNAELFMLAGSETTATLLSGLTYYLLTNPDHYARLKKEIRGKFSSTGDLSFESLSECKYLDACVKEGLRVYPPVPIGSPRVIPVEGRQILGRWIPPDTRVSVHHYSAYHSQDNFRDPDKFVPERWMSGENTEYAGDVQDAHRPFGWGHRNCLGQNMAIHETKLILASVVLLFDLELSEESRDWLDQKTFALWSKRPLLCNVKANVS</sequence>
<evidence type="ECO:0000256" key="2">
    <source>
        <dbReference type="ARBA" id="ARBA00010617"/>
    </source>
</evidence>
<reference evidence="9" key="1">
    <citation type="submission" date="2019-04" db="EMBL/GenBank/DDBJ databases">
        <title>Sequencing of skin fungus with MAO and IRED activity.</title>
        <authorList>
            <person name="Marsaioli A.J."/>
            <person name="Bonatto J.M.C."/>
            <person name="Reis Junior O."/>
        </authorList>
    </citation>
    <scope>NUCLEOTIDE SEQUENCE</scope>
    <source>
        <strain evidence="9">30M1</strain>
    </source>
</reference>
<name>A0A9P4TG40_CURKU</name>
<gene>
    <name evidence="9" type="ORF">E8E13_009911</name>
</gene>
<keyword evidence="8" id="KW-1133">Transmembrane helix</keyword>
<keyword evidence="8" id="KW-0812">Transmembrane</keyword>
<keyword evidence="10" id="KW-1185">Reference proteome</keyword>
<dbReference type="PANTHER" id="PTHR24305:SF210">
    <property type="entry name" value="CYTOCHROME P450 MONOOXYGENASE ASQL-RELATED"/>
    <property type="match status" value="1"/>
</dbReference>
<evidence type="ECO:0000256" key="4">
    <source>
        <dbReference type="ARBA" id="ARBA00022723"/>
    </source>
</evidence>
<dbReference type="GO" id="GO:0005506">
    <property type="term" value="F:iron ion binding"/>
    <property type="evidence" value="ECO:0007669"/>
    <property type="project" value="InterPro"/>
</dbReference>
<feature type="transmembrane region" description="Helical" evidence="8">
    <location>
        <begin position="20"/>
        <end position="44"/>
    </location>
</feature>
<evidence type="ECO:0000256" key="5">
    <source>
        <dbReference type="ARBA" id="ARBA00023004"/>
    </source>
</evidence>
<dbReference type="PROSITE" id="PS00086">
    <property type="entry name" value="CYTOCHROME_P450"/>
    <property type="match status" value="1"/>
</dbReference>
<dbReference type="Pfam" id="PF00067">
    <property type="entry name" value="p450"/>
    <property type="match status" value="1"/>
</dbReference>
<dbReference type="SUPFAM" id="SSF48264">
    <property type="entry name" value="Cytochrome P450"/>
    <property type="match status" value="1"/>
</dbReference>
<accession>A0A9P4TG40</accession>
<dbReference type="InterPro" id="IPR002401">
    <property type="entry name" value="Cyt_P450_E_grp-I"/>
</dbReference>
<dbReference type="InterPro" id="IPR036396">
    <property type="entry name" value="Cyt_P450_sf"/>
</dbReference>
<evidence type="ECO:0000313" key="10">
    <source>
        <dbReference type="Proteomes" id="UP000801428"/>
    </source>
</evidence>
<proteinExistence type="inferred from homology"/>
<comment type="similarity">
    <text evidence="2 7">Belongs to the cytochrome P450 family.</text>
</comment>
<dbReference type="GO" id="GO:0020037">
    <property type="term" value="F:heme binding"/>
    <property type="evidence" value="ECO:0007669"/>
    <property type="project" value="InterPro"/>
</dbReference>
<dbReference type="InterPro" id="IPR017972">
    <property type="entry name" value="Cyt_P450_CS"/>
</dbReference>
<evidence type="ECO:0000256" key="6">
    <source>
        <dbReference type="PIRSR" id="PIRSR602401-1"/>
    </source>
</evidence>
<comment type="cofactor">
    <cofactor evidence="1 6">
        <name>heme</name>
        <dbReference type="ChEBI" id="CHEBI:30413"/>
    </cofactor>
</comment>
<evidence type="ECO:0000256" key="7">
    <source>
        <dbReference type="RuleBase" id="RU000461"/>
    </source>
</evidence>
<keyword evidence="4 6" id="KW-0479">Metal-binding</keyword>
<evidence type="ECO:0000256" key="1">
    <source>
        <dbReference type="ARBA" id="ARBA00001971"/>
    </source>
</evidence>
<keyword evidence="5 6" id="KW-0408">Iron</keyword>
<dbReference type="OrthoDB" id="1470350at2759"/>
<evidence type="ECO:0000256" key="3">
    <source>
        <dbReference type="ARBA" id="ARBA00022617"/>
    </source>
</evidence>
<dbReference type="CDD" id="cd11058">
    <property type="entry name" value="CYP60B-like"/>
    <property type="match status" value="1"/>
</dbReference>
<dbReference type="AlphaFoldDB" id="A0A9P4TG40"/>
<feature type="binding site" description="axial binding residue" evidence="6">
    <location>
        <position position="453"/>
    </location>
    <ligand>
        <name>heme</name>
        <dbReference type="ChEBI" id="CHEBI:30413"/>
    </ligand>
    <ligandPart>
        <name>Fe</name>
        <dbReference type="ChEBI" id="CHEBI:18248"/>
    </ligandPart>
</feature>
<dbReference type="PANTHER" id="PTHR24305">
    <property type="entry name" value="CYTOCHROME P450"/>
    <property type="match status" value="1"/>
</dbReference>
<dbReference type="PRINTS" id="PR00385">
    <property type="entry name" value="P450"/>
</dbReference>
<organism evidence="9 10">
    <name type="scientific">Curvularia kusanoi</name>
    <name type="common">Cochliobolus kusanoi</name>
    <dbReference type="NCBI Taxonomy" id="90978"/>
    <lineage>
        <taxon>Eukaryota</taxon>
        <taxon>Fungi</taxon>
        <taxon>Dikarya</taxon>
        <taxon>Ascomycota</taxon>
        <taxon>Pezizomycotina</taxon>
        <taxon>Dothideomycetes</taxon>
        <taxon>Pleosporomycetidae</taxon>
        <taxon>Pleosporales</taxon>
        <taxon>Pleosporineae</taxon>
        <taxon>Pleosporaceae</taxon>
        <taxon>Curvularia</taxon>
    </lineage>
</organism>
<keyword evidence="7" id="KW-0503">Monooxygenase</keyword>
<keyword evidence="3 6" id="KW-0349">Heme</keyword>
<dbReference type="InterPro" id="IPR001128">
    <property type="entry name" value="Cyt_P450"/>
</dbReference>
<comment type="caution">
    <text evidence="9">The sequence shown here is derived from an EMBL/GenBank/DDBJ whole genome shotgun (WGS) entry which is preliminary data.</text>
</comment>
<evidence type="ECO:0000313" key="9">
    <source>
        <dbReference type="EMBL" id="KAF3003227.1"/>
    </source>
</evidence>
<keyword evidence="7" id="KW-0560">Oxidoreductase</keyword>
<dbReference type="PRINTS" id="PR00463">
    <property type="entry name" value="EP450I"/>
</dbReference>
<dbReference type="EMBL" id="SWKU01000010">
    <property type="protein sequence ID" value="KAF3003227.1"/>
    <property type="molecule type" value="Genomic_DNA"/>
</dbReference>
<evidence type="ECO:0008006" key="11">
    <source>
        <dbReference type="Google" id="ProtNLM"/>
    </source>
</evidence>
<dbReference type="Gene3D" id="1.10.630.10">
    <property type="entry name" value="Cytochrome P450"/>
    <property type="match status" value="1"/>
</dbReference>
<keyword evidence="8" id="KW-0472">Membrane</keyword>